<dbReference type="Proteomes" id="UP000593601">
    <property type="component" value="Chromosome"/>
</dbReference>
<dbReference type="CDD" id="cd00082">
    <property type="entry name" value="HisKA"/>
    <property type="match status" value="1"/>
</dbReference>
<feature type="transmembrane region" description="Helical" evidence="14">
    <location>
        <begin position="140"/>
        <end position="161"/>
    </location>
</feature>
<feature type="domain" description="HAMP" evidence="16">
    <location>
        <begin position="162"/>
        <end position="214"/>
    </location>
</feature>
<evidence type="ECO:0000256" key="7">
    <source>
        <dbReference type="ARBA" id="ARBA00022692"/>
    </source>
</evidence>
<dbReference type="SUPFAM" id="SSF47384">
    <property type="entry name" value="Homodimeric domain of signal transducing histidine kinase"/>
    <property type="match status" value="1"/>
</dbReference>
<dbReference type="InterPro" id="IPR036890">
    <property type="entry name" value="HATPase_C_sf"/>
</dbReference>
<keyword evidence="18" id="KW-1185">Reference proteome</keyword>
<keyword evidence="11 14" id="KW-1133">Transmembrane helix</keyword>
<evidence type="ECO:0000256" key="4">
    <source>
        <dbReference type="ARBA" id="ARBA00022475"/>
    </source>
</evidence>
<dbReference type="PROSITE" id="PS50885">
    <property type="entry name" value="HAMP"/>
    <property type="match status" value="1"/>
</dbReference>
<evidence type="ECO:0000256" key="13">
    <source>
        <dbReference type="ARBA" id="ARBA00023136"/>
    </source>
</evidence>
<evidence type="ECO:0000256" key="11">
    <source>
        <dbReference type="ARBA" id="ARBA00022989"/>
    </source>
</evidence>
<protein>
    <recommendedName>
        <fullName evidence="3">histidine kinase</fullName>
        <ecNumber evidence="3">2.7.13.3</ecNumber>
    </recommendedName>
</protein>
<evidence type="ECO:0000259" key="15">
    <source>
        <dbReference type="PROSITE" id="PS50109"/>
    </source>
</evidence>
<keyword evidence="13 14" id="KW-0472">Membrane</keyword>
<sequence>MYFQLLRLLIISAVVAGVNFLILDQVVGYVIDSYYYSLDYQKQKGEEYANKLQGYVNKNQLSSKDTKALTSWVKKQNIILVDIYKDDILVFSSEYPDEAIWEEEISANNYEWETYYTITFADGEAEVVVSGLYGYRAENYALIIELVVSFILFLLLVFVGIRKKMNYILQLGNEIEILEGGRLDYSVTIKGKDELAVLAEGLDAMRISFGEMIEQETRIVRENQKIVTEMSHDLRTPVTSILLYTELLKKEKYKDEDQLKEYIEKIEQKTYRMKQLTDHLFEYSLVTGNDEIRLESPEFFEVIFYDLFSEMCSYFQSKGFAVDFNIEWIEKKIQIYTPYVMRIMDNISSNIIKYADIEKPIVMRLLDDNRGIGFSVENEIKFQSERVESTQVGIQSINSMMKKMGGVCEIKKTAKSFAIELSFPI</sequence>
<organism evidence="17 18">
    <name type="scientific">Blautia liquoris</name>
    <dbReference type="NCBI Taxonomy" id="2779518"/>
    <lineage>
        <taxon>Bacteria</taxon>
        <taxon>Bacillati</taxon>
        <taxon>Bacillota</taxon>
        <taxon>Clostridia</taxon>
        <taxon>Lachnospirales</taxon>
        <taxon>Lachnospiraceae</taxon>
        <taxon>Blautia</taxon>
    </lineage>
</organism>
<evidence type="ECO:0000313" key="17">
    <source>
        <dbReference type="EMBL" id="QOV21036.1"/>
    </source>
</evidence>
<evidence type="ECO:0000256" key="2">
    <source>
        <dbReference type="ARBA" id="ARBA00004651"/>
    </source>
</evidence>
<feature type="domain" description="Histidine kinase" evidence="15">
    <location>
        <begin position="229"/>
        <end position="425"/>
    </location>
</feature>
<dbReference type="PROSITE" id="PS50109">
    <property type="entry name" value="HIS_KIN"/>
    <property type="match status" value="1"/>
</dbReference>
<dbReference type="GO" id="GO:0005524">
    <property type="term" value="F:ATP binding"/>
    <property type="evidence" value="ECO:0007669"/>
    <property type="project" value="UniProtKB-KW"/>
</dbReference>
<comment type="catalytic activity">
    <reaction evidence="1">
        <text>ATP + protein L-histidine = ADP + protein N-phospho-L-histidine.</text>
        <dbReference type="EC" id="2.7.13.3"/>
    </reaction>
</comment>
<keyword evidence="7 14" id="KW-0812">Transmembrane</keyword>
<dbReference type="EC" id="2.7.13.3" evidence="3"/>
<evidence type="ECO:0000256" key="12">
    <source>
        <dbReference type="ARBA" id="ARBA00023012"/>
    </source>
</evidence>
<evidence type="ECO:0000256" key="9">
    <source>
        <dbReference type="ARBA" id="ARBA00022777"/>
    </source>
</evidence>
<gene>
    <name evidence="17" type="ORF">INP51_11360</name>
</gene>
<keyword evidence="4" id="KW-1003">Cell membrane</keyword>
<evidence type="ECO:0000256" key="6">
    <source>
        <dbReference type="ARBA" id="ARBA00022679"/>
    </source>
</evidence>
<dbReference type="InterPro" id="IPR036097">
    <property type="entry name" value="HisK_dim/P_sf"/>
</dbReference>
<evidence type="ECO:0000259" key="16">
    <source>
        <dbReference type="PROSITE" id="PS50885"/>
    </source>
</evidence>
<dbReference type="Pfam" id="PF00512">
    <property type="entry name" value="HisKA"/>
    <property type="match status" value="1"/>
</dbReference>
<keyword evidence="8" id="KW-0547">Nucleotide-binding</keyword>
<reference evidence="17 18" key="1">
    <citation type="submission" date="2020-10" db="EMBL/GenBank/DDBJ databases">
        <title>Blautia liquoris sp.nov., isolated from the mud in a fermentation cellar used for the production of Chinese strong-flavoured liquor.</title>
        <authorList>
            <person name="Lu L."/>
        </authorList>
    </citation>
    <scope>NUCLEOTIDE SEQUENCE [LARGE SCALE GENOMIC DNA]</scope>
    <source>
        <strain evidence="17 18">LZLJ-3</strain>
    </source>
</reference>
<dbReference type="PANTHER" id="PTHR45528:SF1">
    <property type="entry name" value="SENSOR HISTIDINE KINASE CPXA"/>
    <property type="match status" value="1"/>
</dbReference>
<name>A0A7M2RL07_9FIRM</name>
<keyword evidence="12" id="KW-0902">Two-component regulatory system</keyword>
<keyword evidence="9 17" id="KW-0418">Kinase</keyword>
<evidence type="ECO:0000256" key="14">
    <source>
        <dbReference type="SAM" id="Phobius"/>
    </source>
</evidence>
<proteinExistence type="predicted"/>
<dbReference type="PANTHER" id="PTHR45528">
    <property type="entry name" value="SENSOR HISTIDINE KINASE CPXA"/>
    <property type="match status" value="1"/>
</dbReference>
<evidence type="ECO:0000256" key="8">
    <source>
        <dbReference type="ARBA" id="ARBA00022741"/>
    </source>
</evidence>
<dbReference type="Gene3D" id="6.10.340.10">
    <property type="match status" value="1"/>
</dbReference>
<dbReference type="Gene3D" id="1.10.287.130">
    <property type="match status" value="1"/>
</dbReference>
<feature type="transmembrane region" description="Helical" evidence="14">
    <location>
        <begin position="7"/>
        <end position="31"/>
    </location>
</feature>
<evidence type="ECO:0000313" key="18">
    <source>
        <dbReference type="Proteomes" id="UP000593601"/>
    </source>
</evidence>
<dbReference type="InterPro" id="IPR003660">
    <property type="entry name" value="HAMP_dom"/>
</dbReference>
<evidence type="ECO:0000256" key="1">
    <source>
        <dbReference type="ARBA" id="ARBA00000085"/>
    </source>
</evidence>
<dbReference type="CDD" id="cd06225">
    <property type="entry name" value="HAMP"/>
    <property type="match status" value="1"/>
</dbReference>
<dbReference type="SMART" id="SM00388">
    <property type="entry name" value="HisKA"/>
    <property type="match status" value="1"/>
</dbReference>
<dbReference type="InterPro" id="IPR003661">
    <property type="entry name" value="HisK_dim/P_dom"/>
</dbReference>
<dbReference type="EMBL" id="CP063304">
    <property type="protein sequence ID" value="QOV21036.1"/>
    <property type="molecule type" value="Genomic_DNA"/>
</dbReference>
<keyword evidence="10" id="KW-0067">ATP-binding</keyword>
<dbReference type="GO" id="GO:0005886">
    <property type="term" value="C:plasma membrane"/>
    <property type="evidence" value="ECO:0007669"/>
    <property type="project" value="UniProtKB-SubCell"/>
</dbReference>
<accession>A0A7M2RL07</accession>
<keyword evidence="6" id="KW-0808">Transferase</keyword>
<evidence type="ECO:0000256" key="5">
    <source>
        <dbReference type="ARBA" id="ARBA00022553"/>
    </source>
</evidence>
<comment type="subcellular location">
    <subcellularLocation>
        <location evidence="2">Cell membrane</location>
        <topology evidence="2">Multi-pass membrane protein</topology>
    </subcellularLocation>
</comment>
<dbReference type="Gene3D" id="3.30.565.10">
    <property type="entry name" value="Histidine kinase-like ATPase, C-terminal domain"/>
    <property type="match status" value="1"/>
</dbReference>
<dbReference type="InterPro" id="IPR005467">
    <property type="entry name" value="His_kinase_dom"/>
</dbReference>
<evidence type="ECO:0000256" key="10">
    <source>
        <dbReference type="ARBA" id="ARBA00022840"/>
    </source>
</evidence>
<dbReference type="GO" id="GO:0000155">
    <property type="term" value="F:phosphorelay sensor kinase activity"/>
    <property type="evidence" value="ECO:0007669"/>
    <property type="project" value="InterPro"/>
</dbReference>
<dbReference type="AlphaFoldDB" id="A0A7M2RL07"/>
<dbReference type="InterPro" id="IPR050398">
    <property type="entry name" value="HssS/ArlS-like"/>
</dbReference>
<keyword evidence="5" id="KW-0597">Phosphoprotein</keyword>
<evidence type="ECO:0000256" key="3">
    <source>
        <dbReference type="ARBA" id="ARBA00012438"/>
    </source>
</evidence>
<dbReference type="KEGG" id="bliq:INP51_11360"/>